<evidence type="ECO:0000313" key="2">
    <source>
        <dbReference type="Proteomes" id="UP000032233"/>
    </source>
</evidence>
<reference evidence="1 2" key="1">
    <citation type="submission" date="2013-11" db="EMBL/GenBank/DDBJ databases">
        <title>Metagenomic analysis of a methanogenic consortium involved in long chain n-alkane degradation.</title>
        <authorList>
            <person name="Davidova I.A."/>
            <person name="Callaghan A.V."/>
            <person name="Wawrik B."/>
            <person name="Pruitt S."/>
            <person name="Marks C."/>
            <person name="Duncan K.E."/>
            <person name="Suflita J.M."/>
        </authorList>
    </citation>
    <scope>NUCLEOTIDE SEQUENCE [LARGE SCALE GENOMIC DNA]</scope>
    <source>
        <strain evidence="1 2">SPR</strain>
    </source>
</reference>
<organism evidence="1 2">
    <name type="scientific">Dethiosulfatarculus sandiegensis</name>
    <dbReference type="NCBI Taxonomy" id="1429043"/>
    <lineage>
        <taxon>Bacteria</taxon>
        <taxon>Pseudomonadati</taxon>
        <taxon>Thermodesulfobacteriota</taxon>
        <taxon>Desulfarculia</taxon>
        <taxon>Desulfarculales</taxon>
        <taxon>Desulfarculaceae</taxon>
        <taxon>Dethiosulfatarculus</taxon>
    </lineage>
</organism>
<protein>
    <submittedName>
        <fullName evidence="1">Uncharacterized protein</fullName>
    </submittedName>
</protein>
<name>A0A0D2HKU2_9BACT</name>
<accession>A0A0D2HKU2</accession>
<dbReference type="InParanoid" id="A0A0D2HKU2"/>
<comment type="caution">
    <text evidence="1">The sequence shown here is derived from an EMBL/GenBank/DDBJ whole genome shotgun (WGS) entry which is preliminary data.</text>
</comment>
<dbReference type="RefSeq" id="WP_044352456.1">
    <property type="nucleotide sequence ID" value="NZ_AZAC01000067.1"/>
</dbReference>
<dbReference type="Proteomes" id="UP000032233">
    <property type="component" value="Unassembled WGS sequence"/>
</dbReference>
<evidence type="ECO:0000313" key="1">
    <source>
        <dbReference type="EMBL" id="KIX11273.1"/>
    </source>
</evidence>
<dbReference type="AlphaFoldDB" id="A0A0D2HKU2"/>
<sequence length="138" mass="14576">MKLISGAGSKPQDVVFLELGVILVQVPEYQGAASALGAMPGSSNTVLRLNLPAVLGQSLPPILIMPLMVVVQRGRGIGVVVVNFDLALGGLFNILEPGFSGVHYRGVSVHIDRSHAKFHICLGCPKRIQQHDQSNSGS</sequence>
<proteinExistence type="predicted"/>
<gene>
    <name evidence="1" type="ORF">X474_26205</name>
</gene>
<keyword evidence="2" id="KW-1185">Reference proteome</keyword>
<dbReference type="EMBL" id="AZAC01000067">
    <property type="protein sequence ID" value="KIX11273.1"/>
    <property type="molecule type" value="Genomic_DNA"/>
</dbReference>